<feature type="transmembrane region" description="Helical" evidence="6">
    <location>
        <begin position="168"/>
        <end position="189"/>
    </location>
</feature>
<dbReference type="PANTHER" id="PTHR42709">
    <property type="entry name" value="ALKALINE PHOSPHATASE LIKE PROTEIN"/>
    <property type="match status" value="1"/>
</dbReference>
<evidence type="ECO:0000313" key="8">
    <source>
        <dbReference type="EMBL" id="MCV2864709.1"/>
    </source>
</evidence>
<feature type="transmembrane region" description="Helical" evidence="6">
    <location>
        <begin position="12"/>
        <end position="38"/>
    </location>
</feature>
<evidence type="ECO:0000256" key="3">
    <source>
        <dbReference type="ARBA" id="ARBA00022692"/>
    </source>
</evidence>
<reference evidence="8 9" key="1">
    <citation type="submission" date="2022-10" db="EMBL/GenBank/DDBJ databases">
        <title>Defluviimonas sp. nov., isolated from ocean surface water.</title>
        <authorList>
            <person name="He W."/>
            <person name="Wang L."/>
            <person name="Zhang D.-F."/>
        </authorList>
    </citation>
    <scope>NUCLEOTIDE SEQUENCE [LARGE SCALE GENOMIC DNA]</scope>
    <source>
        <strain evidence="8 9">WL0075</strain>
    </source>
</reference>
<keyword evidence="9" id="KW-1185">Reference proteome</keyword>
<feature type="transmembrane region" description="Helical" evidence="6">
    <location>
        <begin position="145"/>
        <end position="162"/>
    </location>
</feature>
<evidence type="ECO:0000313" key="9">
    <source>
        <dbReference type="Proteomes" id="UP001652503"/>
    </source>
</evidence>
<evidence type="ECO:0000256" key="6">
    <source>
        <dbReference type="SAM" id="Phobius"/>
    </source>
</evidence>
<gene>
    <name evidence="8" type="ORF">OE647_08155</name>
</gene>
<accession>A0ABT2Z0N8</accession>
<dbReference type="Proteomes" id="UP001652503">
    <property type="component" value="Unassembled WGS sequence"/>
</dbReference>
<evidence type="ECO:0000256" key="4">
    <source>
        <dbReference type="ARBA" id="ARBA00022989"/>
    </source>
</evidence>
<keyword evidence="2" id="KW-1003">Cell membrane</keyword>
<dbReference type="InterPro" id="IPR051311">
    <property type="entry name" value="DedA_domain"/>
</dbReference>
<dbReference type="RefSeq" id="WP_263721224.1">
    <property type="nucleotide sequence ID" value="NZ_JAOWLA010000006.1"/>
</dbReference>
<keyword evidence="4 6" id="KW-1133">Transmembrane helix</keyword>
<comment type="caution">
    <text evidence="8">The sequence shown here is derived from an EMBL/GenBank/DDBJ whole genome shotgun (WGS) entry which is preliminary data.</text>
</comment>
<evidence type="ECO:0000256" key="1">
    <source>
        <dbReference type="ARBA" id="ARBA00004651"/>
    </source>
</evidence>
<dbReference type="InterPro" id="IPR032816">
    <property type="entry name" value="VTT_dom"/>
</dbReference>
<dbReference type="Pfam" id="PF09335">
    <property type="entry name" value="VTT_dom"/>
    <property type="match status" value="1"/>
</dbReference>
<sequence length="197" mass="20408">MSDWLLSLLPDYGLWLLAVGTFLSCLAVPAPASLLMLAGGGFAATGDFTLWQAMAAALLGAVAGDQTGFALGRFGGARFVARLERGRRRAAMVARGRELLTRGGLPAVFFSRWLVSPAGPWVNLAAGAMGHGWARFTTAGIAGELVWVGLYTGMGHVFVGNLTAAEDLIGSALGLVGGVAAMVLAGLWLRAALRHRG</sequence>
<comment type="subcellular location">
    <subcellularLocation>
        <location evidence="1">Cell membrane</location>
        <topology evidence="1">Multi-pass membrane protein</topology>
    </subcellularLocation>
</comment>
<protein>
    <submittedName>
        <fullName evidence="8">VTT domain-containing protein</fullName>
    </submittedName>
</protein>
<name>A0ABT2Z0N8_9RHOB</name>
<organism evidence="8 9">
    <name type="scientific">Albidovulum sediminicola</name>
    <dbReference type="NCBI Taxonomy" id="2984331"/>
    <lineage>
        <taxon>Bacteria</taxon>
        <taxon>Pseudomonadati</taxon>
        <taxon>Pseudomonadota</taxon>
        <taxon>Alphaproteobacteria</taxon>
        <taxon>Rhodobacterales</taxon>
        <taxon>Paracoccaceae</taxon>
        <taxon>Albidovulum</taxon>
    </lineage>
</organism>
<dbReference type="EMBL" id="JAOWLA010000006">
    <property type="protein sequence ID" value="MCV2864709.1"/>
    <property type="molecule type" value="Genomic_DNA"/>
</dbReference>
<keyword evidence="3 6" id="KW-0812">Transmembrane</keyword>
<keyword evidence="5 6" id="KW-0472">Membrane</keyword>
<evidence type="ECO:0000256" key="2">
    <source>
        <dbReference type="ARBA" id="ARBA00022475"/>
    </source>
</evidence>
<evidence type="ECO:0000256" key="5">
    <source>
        <dbReference type="ARBA" id="ARBA00023136"/>
    </source>
</evidence>
<evidence type="ECO:0000259" key="7">
    <source>
        <dbReference type="Pfam" id="PF09335"/>
    </source>
</evidence>
<feature type="domain" description="VTT" evidence="7">
    <location>
        <begin position="31"/>
        <end position="156"/>
    </location>
</feature>
<dbReference type="PANTHER" id="PTHR42709:SF6">
    <property type="entry name" value="UNDECAPRENYL PHOSPHATE TRANSPORTER A"/>
    <property type="match status" value="1"/>
</dbReference>
<proteinExistence type="predicted"/>